<evidence type="ECO:0000256" key="1">
    <source>
        <dbReference type="ARBA" id="ARBA00022737"/>
    </source>
</evidence>
<evidence type="ECO:0000256" key="2">
    <source>
        <dbReference type="ARBA" id="ARBA00023043"/>
    </source>
</evidence>
<feature type="repeat" description="ANK" evidence="3">
    <location>
        <begin position="93"/>
        <end position="114"/>
    </location>
</feature>
<dbReference type="PANTHER" id="PTHR24123:SF33">
    <property type="entry name" value="PROTEIN HOS4"/>
    <property type="match status" value="1"/>
</dbReference>
<evidence type="ECO:0000313" key="5">
    <source>
        <dbReference type="WBParaSite" id="ACRNAN_scaffold47.g16010.t1"/>
    </source>
</evidence>
<organism evidence="4 5">
    <name type="scientific">Acrobeloides nanus</name>
    <dbReference type="NCBI Taxonomy" id="290746"/>
    <lineage>
        <taxon>Eukaryota</taxon>
        <taxon>Metazoa</taxon>
        <taxon>Ecdysozoa</taxon>
        <taxon>Nematoda</taxon>
        <taxon>Chromadorea</taxon>
        <taxon>Rhabditida</taxon>
        <taxon>Tylenchina</taxon>
        <taxon>Cephalobomorpha</taxon>
        <taxon>Cephaloboidea</taxon>
        <taxon>Cephalobidae</taxon>
        <taxon>Acrobeloides</taxon>
    </lineage>
</organism>
<dbReference type="Pfam" id="PF12796">
    <property type="entry name" value="Ank_2"/>
    <property type="match status" value="4"/>
</dbReference>
<dbReference type="SUPFAM" id="SSF48403">
    <property type="entry name" value="Ankyrin repeat"/>
    <property type="match status" value="2"/>
</dbReference>
<dbReference type="WBParaSite" id="ACRNAN_scaffold47.g16010.t1">
    <property type="protein sequence ID" value="ACRNAN_scaffold47.g16010.t1"/>
    <property type="gene ID" value="ACRNAN_scaffold47.g16010"/>
</dbReference>
<keyword evidence="4" id="KW-1185">Reference proteome</keyword>
<feature type="repeat" description="ANK" evidence="3">
    <location>
        <begin position="127"/>
        <end position="159"/>
    </location>
</feature>
<feature type="repeat" description="ANK" evidence="3">
    <location>
        <begin position="261"/>
        <end position="287"/>
    </location>
</feature>
<dbReference type="Gene3D" id="1.25.40.20">
    <property type="entry name" value="Ankyrin repeat-containing domain"/>
    <property type="match status" value="3"/>
</dbReference>
<feature type="repeat" description="ANK" evidence="3">
    <location>
        <begin position="228"/>
        <end position="260"/>
    </location>
</feature>
<dbReference type="Proteomes" id="UP000887540">
    <property type="component" value="Unplaced"/>
</dbReference>
<dbReference type="InterPro" id="IPR036770">
    <property type="entry name" value="Ankyrin_rpt-contain_sf"/>
</dbReference>
<dbReference type="PROSITE" id="PS50088">
    <property type="entry name" value="ANK_REPEAT"/>
    <property type="match status" value="6"/>
</dbReference>
<dbReference type="Pfam" id="PF13637">
    <property type="entry name" value="Ank_4"/>
    <property type="match status" value="1"/>
</dbReference>
<keyword evidence="2 3" id="KW-0040">ANK repeat</keyword>
<accession>A0A914DYZ4</accession>
<proteinExistence type="predicted"/>
<dbReference type="InterPro" id="IPR051165">
    <property type="entry name" value="Multifunctional_ANK_Repeat"/>
</dbReference>
<keyword evidence="1" id="KW-0677">Repeat</keyword>
<protein>
    <submittedName>
        <fullName evidence="5">ANK_REP_REGION domain-containing protein</fullName>
    </submittedName>
</protein>
<evidence type="ECO:0000256" key="3">
    <source>
        <dbReference type="PROSITE-ProRule" id="PRU00023"/>
    </source>
</evidence>
<dbReference type="PROSITE" id="PS50297">
    <property type="entry name" value="ANK_REP_REGION"/>
    <property type="match status" value="6"/>
</dbReference>
<dbReference type="InterPro" id="IPR002110">
    <property type="entry name" value="Ankyrin_rpt"/>
</dbReference>
<feature type="repeat" description="ANK" evidence="3">
    <location>
        <begin position="295"/>
        <end position="327"/>
    </location>
</feature>
<reference evidence="5" key="1">
    <citation type="submission" date="2022-11" db="UniProtKB">
        <authorList>
            <consortium name="WormBaseParasite"/>
        </authorList>
    </citation>
    <scope>IDENTIFICATION</scope>
</reference>
<name>A0A914DYZ4_9BILA</name>
<feature type="repeat" description="ANK" evidence="3">
    <location>
        <begin position="395"/>
        <end position="427"/>
    </location>
</feature>
<dbReference type="SMART" id="SM00248">
    <property type="entry name" value="ANK"/>
    <property type="match status" value="13"/>
</dbReference>
<evidence type="ECO:0000313" key="4">
    <source>
        <dbReference type="Proteomes" id="UP000887540"/>
    </source>
</evidence>
<dbReference type="PANTHER" id="PTHR24123">
    <property type="entry name" value="ANKYRIN REPEAT-CONTAINING"/>
    <property type="match status" value="1"/>
</dbReference>
<sequence>MLKLLLSSLNEEKDIFSSVKDNKMRSPLHYAASSGSLECCEELLNEQLGLPIDQKDSFGQTPLICAAGCRSAAPVVRLLGMKKPVSMTARNKLGMSALHVAVLANNLEIIEVLLLELKCQPTIFDSKSRTPLHYAACHGRDAAASLLIKAGAKNDIRDLHGATPAHYAAESSLETLKVIMGSCNMSDMIDSQSRSCFMWAVLAENETVVHWMLQNNSLSNPRVAKDKFLNTALHLAAQTGNVRIAKLLVSQGWSLSERDQNDATPAHLAAGRGHTELVRFFHVAGADRLSERDQNDATPAHLAAGRGHTELVRFFHVAGADRNDVDALGRTALFYAVCGGQSQTVGVMIHNLQYSIDARDHMRRTLLHYAAFVGISATIRTLIDAGCLIQTVDDDDLTPLHVSCEAGKRDAVITLIERGANVNELSKKLDVTPLKCAMMNGHNELAGYLVAQYGALNPTELKATSKDVDATDD</sequence>
<dbReference type="AlphaFoldDB" id="A0A914DYZ4"/>